<dbReference type="Pfam" id="PF00646">
    <property type="entry name" value="F-box"/>
    <property type="match status" value="1"/>
</dbReference>
<reference evidence="3" key="1">
    <citation type="journal article" date="2017" name="Nature">
        <title>The sunflower genome provides insights into oil metabolism, flowering and Asterid evolution.</title>
        <authorList>
            <person name="Badouin H."/>
            <person name="Gouzy J."/>
            <person name="Grassa C.J."/>
            <person name="Murat F."/>
            <person name="Staton S.E."/>
            <person name="Cottret L."/>
            <person name="Lelandais-Briere C."/>
            <person name="Owens G.L."/>
            <person name="Carrere S."/>
            <person name="Mayjonade B."/>
            <person name="Legrand L."/>
            <person name="Gill N."/>
            <person name="Kane N.C."/>
            <person name="Bowers J.E."/>
            <person name="Hubner S."/>
            <person name="Bellec A."/>
            <person name="Berard A."/>
            <person name="Berges H."/>
            <person name="Blanchet N."/>
            <person name="Boniface M.C."/>
            <person name="Brunel D."/>
            <person name="Catrice O."/>
            <person name="Chaidir N."/>
            <person name="Claudel C."/>
            <person name="Donnadieu C."/>
            <person name="Faraut T."/>
            <person name="Fievet G."/>
            <person name="Helmstetter N."/>
            <person name="King M."/>
            <person name="Knapp S.J."/>
            <person name="Lai Z."/>
            <person name="Le Paslier M.C."/>
            <person name="Lippi Y."/>
            <person name="Lorenzon L."/>
            <person name="Mandel J.R."/>
            <person name="Marage G."/>
            <person name="Marchand G."/>
            <person name="Marquand E."/>
            <person name="Bret-Mestries E."/>
            <person name="Morien E."/>
            <person name="Nambeesan S."/>
            <person name="Nguyen T."/>
            <person name="Pegot-Espagnet P."/>
            <person name="Pouilly N."/>
            <person name="Raftis F."/>
            <person name="Sallet E."/>
            <person name="Schiex T."/>
            <person name="Thomas J."/>
            <person name="Vandecasteele C."/>
            <person name="Vares D."/>
            <person name="Vear F."/>
            <person name="Vautrin S."/>
            <person name="Crespi M."/>
            <person name="Mangin B."/>
            <person name="Burke J.M."/>
            <person name="Salse J."/>
            <person name="Munos S."/>
            <person name="Vincourt P."/>
            <person name="Rieseberg L.H."/>
            <person name="Langlade N.B."/>
        </authorList>
    </citation>
    <scope>NUCLEOTIDE SEQUENCE</scope>
    <source>
        <tissue evidence="3">Leaves</tissue>
    </source>
</reference>
<dbReference type="EMBL" id="MNCJ02000330">
    <property type="protein sequence ID" value="KAF5766331.1"/>
    <property type="molecule type" value="Genomic_DNA"/>
</dbReference>
<keyword evidence="4" id="KW-1185">Reference proteome</keyword>
<dbReference type="InterPro" id="IPR036047">
    <property type="entry name" value="F-box-like_dom_sf"/>
</dbReference>
<feature type="region of interest" description="Disordered" evidence="1">
    <location>
        <begin position="1"/>
        <end position="48"/>
    </location>
</feature>
<dbReference type="SUPFAM" id="SSF52047">
    <property type="entry name" value="RNI-like"/>
    <property type="match status" value="1"/>
</dbReference>
<gene>
    <name evidence="3" type="ORF">HanXRQr2_Chr15g0714141</name>
</gene>
<dbReference type="PANTHER" id="PTHR13318">
    <property type="entry name" value="PARTNER OF PAIRED, ISOFORM B-RELATED"/>
    <property type="match status" value="1"/>
</dbReference>
<dbReference type="SMART" id="SM00367">
    <property type="entry name" value="LRR_CC"/>
    <property type="match status" value="8"/>
</dbReference>
<dbReference type="InterPro" id="IPR032675">
    <property type="entry name" value="LRR_dom_sf"/>
</dbReference>
<dbReference type="FunFam" id="3.80.10.10:FF:000449">
    <property type="entry name" value="F-box protein SKIP2"/>
    <property type="match status" value="1"/>
</dbReference>
<evidence type="ECO:0000313" key="4">
    <source>
        <dbReference type="Proteomes" id="UP000215914"/>
    </source>
</evidence>
<organism evidence="3 4">
    <name type="scientific">Helianthus annuus</name>
    <name type="common">Common sunflower</name>
    <dbReference type="NCBI Taxonomy" id="4232"/>
    <lineage>
        <taxon>Eukaryota</taxon>
        <taxon>Viridiplantae</taxon>
        <taxon>Streptophyta</taxon>
        <taxon>Embryophyta</taxon>
        <taxon>Tracheophyta</taxon>
        <taxon>Spermatophyta</taxon>
        <taxon>Magnoliopsida</taxon>
        <taxon>eudicotyledons</taxon>
        <taxon>Gunneridae</taxon>
        <taxon>Pentapetalae</taxon>
        <taxon>asterids</taxon>
        <taxon>campanulids</taxon>
        <taxon>Asterales</taxon>
        <taxon>Asteraceae</taxon>
        <taxon>Asteroideae</taxon>
        <taxon>Heliantheae alliance</taxon>
        <taxon>Heliantheae</taxon>
        <taxon>Helianthus</taxon>
    </lineage>
</organism>
<reference evidence="3" key="2">
    <citation type="submission" date="2020-06" db="EMBL/GenBank/DDBJ databases">
        <title>Helianthus annuus Genome sequencing and assembly Release 2.</title>
        <authorList>
            <person name="Gouzy J."/>
            <person name="Langlade N."/>
            <person name="Munos S."/>
        </authorList>
    </citation>
    <scope>NUCLEOTIDE SEQUENCE</scope>
    <source>
        <tissue evidence="3">Leaves</tissue>
    </source>
</reference>
<accession>A0A9K3H4R1</accession>
<protein>
    <submittedName>
        <fullName evidence="3">F-box domain, leucine-rich repeat domain superfamily, F-box-like domain superfamily</fullName>
    </submittedName>
</protein>
<dbReference type="Gene3D" id="3.80.10.10">
    <property type="entry name" value="Ribonuclease Inhibitor"/>
    <property type="match status" value="1"/>
</dbReference>
<dbReference type="GO" id="GO:0019005">
    <property type="term" value="C:SCF ubiquitin ligase complex"/>
    <property type="evidence" value="ECO:0000318"/>
    <property type="project" value="GO_Central"/>
</dbReference>
<dbReference type="Proteomes" id="UP000215914">
    <property type="component" value="Unassembled WGS sequence"/>
</dbReference>
<sequence>MGQSPSSHAPPPAGVSNYRPVTPPPSSSAATSEIHSRKHSQEESDELSDSIIDYSSEIPDDCLALIFQFVTSGDRKRCSLVSKRWLLVEGQSRHRLTLNAQSELLPIIPSLFSRYDSVTKLSLRCDRRSVSLNDAGLIQISLRCRNLTRVKLRGCREITELGMAALGNTCKNLKKFSCGSCNFGAKGLNAFLDNCSSLEELSVKRLRGIDDGGAPEPIGPGASDGSLRSIVLKELYNGQLFGPLICGAKKLKTLKLIRCLGDWDRILETISDYDSSDSSLVEVHLERVQVSDIGLSALSKCANLEILHMIKTPDCTNTGVMEVAERCKLLRKVHIDGWKTNRIGNEGLIAIAKHSVNLQELVLIGINPSSVSLEAIAMNCKKLERLALCGSETIADSEISCIASKCVALKKLCIKRCPVSDEGIEAFAFGCPNLVKIKVKKCRNVTGEVGDWLRSKRGSLVVNLDVCAAEVENVDAQEEPVEFSATMNQESLATSASGRGSIFRTRFGVLGGRGFVTSTFRRWSVGNSSSNGNL</sequence>
<dbReference type="InterPro" id="IPR006553">
    <property type="entry name" value="Leu-rich_rpt_Cys-con_subtyp"/>
</dbReference>
<name>A0A9K3H4R1_HELAN</name>
<feature type="domain" description="F-box" evidence="2">
    <location>
        <begin position="56"/>
        <end position="85"/>
    </location>
</feature>
<dbReference type="InterPro" id="IPR001810">
    <property type="entry name" value="F-box_dom"/>
</dbReference>
<dbReference type="Gene3D" id="1.20.1280.50">
    <property type="match status" value="1"/>
</dbReference>
<evidence type="ECO:0000256" key="1">
    <source>
        <dbReference type="SAM" id="MobiDB-lite"/>
    </source>
</evidence>
<dbReference type="CDD" id="cd22159">
    <property type="entry name" value="F-box_AtTIR1-like"/>
    <property type="match status" value="1"/>
</dbReference>
<dbReference type="GO" id="GO:0031146">
    <property type="term" value="P:SCF-dependent proteasomal ubiquitin-dependent protein catabolic process"/>
    <property type="evidence" value="ECO:0000318"/>
    <property type="project" value="GO_Central"/>
</dbReference>
<dbReference type="FunFam" id="1.20.1280.50:FF:000023">
    <property type="entry name" value="F-box/LRR-repeat protein 4"/>
    <property type="match status" value="1"/>
</dbReference>
<comment type="caution">
    <text evidence="3">The sequence shown here is derived from an EMBL/GenBank/DDBJ whole genome shotgun (WGS) entry which is preliminary data.</text>
</comment>
<dbReference type="PANTHER" id="PTHR13318:SF92">
    <property type="entry name" value="F-BOX_LRR-REPEAT PROTEIN 8-RELATED"/>
    <property type="match status" value="1"/>
</dbReference>
<evidence type="ECO:0000259" key="2">
    <source>
        <dbReference type="Pfam" id="PF00646"/>
    </source>
</evidence>
<dbReference type="SUPFAM" id="SSF81383">
    <property type="entry name" value="F-box domain"/>
    <property type="match status" value="1"/>
</dbReference>
<dbReference type="AlphaFoldDB" id="A0A9K3H4R1"/>
<evidence type="ECO:0000313" key="3">
    <source>
        <dbReference type="EMBL" id="KAF5766331.1"/>
    </source>
</evidence>
<dbReference type="OrthoDB" id="423607at2759"/>
<dbReference type="Gramene" id="mRNA:HanXRQr2_Chr15g0714141">
    <property type="protein sequence ID" value="CDS:HanXRQr2_Chr15g0714141.1"/>
    <property type="gene ID" value="HanXRQr2_Chr15g0714141"/>
</dbReference>
<proteinExistence type="predicted"/>